<dbReference type="InterPro" id="IPR020846">
    <property type="entry name" value="MFS_dom"/>
</dbReference>
<keyword evidence="3" id="KW-0813">Transport</keyword>
<sequence>MTDRPFSAPERALAHGQLDQDDVSGSNTLIAGDQTPAAEEDKFEHDFNEQTFYVPVKQVLVIFLTLGLIDFVALMDQTTLAASLQVIGQDLNAGAQTSLISSSYFLTSTACQLLYGRFSDVVGRKPLLLILLVIFFIGALGASLAPDYITLVAFRALGGIGGGGLMTVAQIIVSDVVPLRQRGKYQGILGALVALANGVGPVIGGALTDRTVATGGWRNIFRLSLPISVLGFLCVMVALPLKKVEGDWSRKMKAIDWAGSFLSLAAATLIVLGFTWAGGTYSWVSAHVLATLISGLVLAVVFCLWQWKGDRPYRPALMPLHIFKVHIVCGASITQFINGWLFVSQVYLIPQLYQIVYGYDAVKSGLMLIPLTVVQTALSTISGLLITWTGRYRELLLLGWACWATGLGLISTLQAGSGVDKQIGYTVFTGIGVGLTLQPSLIAIQGAVPRKTMAVVTAMRNFVRNLGGAIGLALSGTIVRSFLSTDLADSAQAGIAQPEVQEAFRNGFRLCFLVMASLATGGFVTALFLLRHKSVDRSDDSDLKEQVRKELAEKKAAKALKRARECVVKTAS</sequence>
<evidence type="ECO:0000256" key="2">
    <source>
        <dbReference type="ARBA" id="ARBA00008335"/>
    </source>
</evidence>
<feature type="transmembrane region" description="Helical" evidence="8">
    <location>
        <begin position="152"/>
        <end position="173"/>
    </location>
</feature>
<dbReference type="AlphaFoldDB" id="A0AAN6JS91"/>
<accession>A0AAN6JS91</accession>
<keyword evidence="6 8" id="KW-0472">Membrane</keyword>
<keyword evidence="5 8" id="KW-1133">Transmembrane helix</keyword>
<dbReference type="Pfam" id="PF07690">
    <property type="entry name" value="MFS_1"/>
    <property type="match status" value="1"/>
</dbReference>
<dbReference type="GO" id="GO:0005886">
    <property type="term" value="C:plasma membrane"/>
    <property type="evidence" value="ECO:0007669"/>
    <property type="project" value="TreeGrafter"/>
</dbReference>
<evidence type="ECO:0000256" key="5">
    <source>
        <dbReference type="ARBA" id="ARBA00022989"/>
    </source>
</evidence>
<reference evidence="10" key="1">
    <citation type="journal article" date="2023" name="PhytoFront">
        <title>Draft Genome Resources of Seven Strains of Tilletia horrida, Causal Agent of Kernel Smut of Rice.</title>
        <authorList>
            <person name="Khanal S."/>
            <person name="Antony Babu S."/>
            <person name="Zhou X.G."/>
        </authorList>
    </citation>
    <scope>NUCLEOTIDE SEQUENCE</scope>
    <source>
        <strain evidence="10">TX3</strain>
    </source>
</reference>
<evidence type="ECO:0000313" key="11">
    <source>
        <dbReference type="Proteomes" id="UP001176521"/>
    </source>
</evidence>
<feature type="region of interest" description="Disordered" evidence="7">
    <location>
        <begin position="1"/>
        <end position="31"/>
    </location>
</feature>
<dbReference type="Gene3D" id="1.20.1720.10">
    <property type="entry name" value="Multidrug resistance protein D"/>
    <property type="match status" value="1"/>
</dbReference>
<feature type="transmembrane region" description="Helical" evidence="8">
    <location>
        <begin position="507"/>
        <end position="530"/>
    </location>
</feature>
<feature type="domain" description="Major facilitator superfamily (MFS) profile" evidence="9">
    <location>
        <begin position="62"/>
        <end position="534"/>
    </location>
</feature>
<dbReference type="PROSITE" id="PS50850">
    <property type="entry name" value="MFS"/>
    <property type="match status" value="1"/>
</dbReference>
<dbReference type="PRINTS" id="PR01036">
    <property type="entry name" value="TCRTETB"/>
</dbReference>
<keyword evidence="11" id="KW-1185">Reference proteome</keyword>
<feature type="transmembrane region" description="Helical" evidence="8">
    <location>
        <begin position="368"/>
        <end position="388"/>
    </location>
</feature>
<evidence type="ECO:0000256" key="1">
    <source>
        <dbReference type="ARBA" id="ARBA00004127"/>
    </source>
</evidence>
<dbReference type="Proteomes" id="UP001176521">
    <property type="component" value="Unassembled WGS sequence"/>
</dbReference>
<protein>
    <recommendedName>
        <fullName evidence="9">Major facilitator superfamily (MFS) profile domain-containing protein</fullName>
    </recommendedName>
</protein>
<evidence type="ECO:0000256" key="8">
    <source>
        <dbReference type="SAM" id="Phobius"/>
    </source>
</evidence>
<comment type="similarity">
    <text evidence="2">Belongs to the major facilitator superfamily.</text>
</comment>
<comment type="caution">
    <text evidence="10">The sequence shown here is derived from an EMBL/GenBank/DDBJ whole genome shotgun (WGS) entry which is preliminary data.</text>
</comment>
<evidence type="ECO:0000256" key="6">
    <source>
        <dbReference type="ARBA" id="ARBA00023136"/>
    </source>
</evidence>
<proteinExistence type="inferred from homology"/>
<dbReference type="InterPro" id="IPR036259">
    <property type="entry name" value="MFS_trans_sf"/>
</dbReference>
<evidence type="ECO:0000256" key="4">
    <source>
        <dbReference type="ARBA" id="ARBA00022692"/>
    </source>
</evidence>
<comment type="subcellular location">
    <subcellularLocation>
        <location evidence="1">Endomembrane system</location>
        <topology evidence="1">Multi-pass membrane protein</topology>
    </subcellularLocation>
</comment>
<evidence type="ECO:0000256" key="3">
    <source>
        <dbReference type="ARBA" id="ARBA00022448"/>
    </source>
</evidence>
<dbReference type="InterPro" id="IPR011701">
    <property type="entry name" value="MFS"/>
</dbReference>
<dbReference type="PANTHER" id="PTHR23501">
    <property type="entry name" value="MAJOR FACILITATOR SUPERFAMILY"/>
    <property type="match status" value="1"/>
</dbReference>
<dbReference type="SUPFAM" id="SSF103473">
    <property type="entry name" value="MFS general substrate transporter"/>
    <property type="match status" value="2"/>
</dbReference>
<feature type="transmembrane region" description="Helical" evidence="8">
    <location>
        <begin position="254"/>
        <end position="277"/>
    </location>
</feature>
<dbReference type="GO" id="GO:0012505">
    <property type="term" value="C:endomembrane system"/>
    <property type="evidence" value="ECO:0007669"/>
    <property type="project" value="UniProtKB-SubCell"/>
</dbReference>
<feature type="transmembrane region" description="Helical" evidence="8">
    <location>
        <begin position="395"/>
        <end position="417"/>
    </location>
</feature>
<feature type="transmembrane region" description="Helical" evidence="8">
    <location>
        <begin position="127"/>
        <end position="146"/>
    </location>
</feature>
<evidence type="ECO:0000313" key="10">
    <source>
        <dbReference type="EMBL" id="KAK0535267.1"/>
    </source>
</evidence>
<gene>
    <name evidence="10" type="ORF">OC842_002371</name>
</gene>
<feature type="transmembrane region" description="Helical" evidence="8">
    <location>
        <begin position="220"/>
        <end position="242"/>
    </location>
</feature>
<keyword evidence="4 8" id="KW-0812">Transmembrane</keyword>
<dbReference type="Gene3D" id="1.20.1250.20">
    <property type="entry name" value="MFS general substrate transporter like domains"/>
    <property type="match status" value="1"/>
</dbReference>
<feature type="transmembrane region" description="Helical" evidence="8">
    <location>
        <begin position="185"/>
        <end position="208"/>
    </location>
</feature>
<feature type="transmembrane region" description="Helical" evidence="8">
    <location>
        <begin position="52"/>
        <end position="75"/>
    </location>
</feature>
<dbReference type="GO" id="GO:0022857">
    <property type="term" value="F:transmembrane transporter activity"/>
    <property type="evidence" value="ECO:0007669"/>
    <property type="project" value="InterPro"/>
</dbReference>
<feature type="transmembrane region" description="Helical" evidence="8">
    <location>
        <begin position="423"/>
        <end position="444"/>
    </location>
</feature>
<dbReference type="FunFam" id="1.20.1720.10:FF:000013">
    <property type="entry name" value="Related to multidrug resistance proteins"/>
    <property type="match status" value="1"/>
</dbReference>
<dbReference type="EMBL" id="JAPDMQ010000099">
    <property type="protein sequence ID" value="KAK0535267.1"/>
    <property type="molecule type" value="Genomic_DNA"/>
</dbReference>
<evidence type="ECO:0000259" key="9">
    <source>
        <dbReference type="PROSITE" id="PS50850"/>
    </source>
</evidence>
<organism evidence="10 11">
    <name type="scientific">Tilletia horrida</name>
    <dbReference type="NCBI Taxonomy" id="155126"/>
    <lineage>
        <taxon>Eukaryota</taxon>
        <taxon>Fungi</taxon>
        <taxon>Dikarya</taxon>
        <taxon>Basidiomycota</taxon>
        <taxon>Ustilaginomycotina</taxon>
        <taxon>Exobasidiomycetes</taxon>
        <taxon>Tilletiales</taxon>
        <taxon>Tilletiaceae</taxon>
        <taxon>Tilletia</taxon>
    </lineage>
</organism>
<dbReference type="PANTHER" id="PTHR23501:SF189">
    <property type="entry name" value="DRUG TRANSPORTER, PUTATIVE (AFU_ORTHOLOGUE AFUA_4G03920)-RELATED"/>
    <property type="match status" value="1"/>
</dbReference>
<evidence type="ECO:0000256" key="7">
    <source>
        <dbReference type="SAM" id="MobiDB-lite"/>
    </source>
</evidence>
<feature type="transmembrane region" description="Helical" evidence="8">
    <location>
        <begin position="283"/>
        <end position="305"/>
    </location>
</feature>
<feature type="transmembrane region" description="Helical" evidence="8">
    <location>
        <begin position="465"/>
        <end position="483"/>
    </location>
</feature>
<name>A0AAN6JS91_9BASI</name>